<evidence type="ECO:0000313" key="6">
    <source>
        <dbReference type="Proteomes" id="UP001055439"/>
    </source>
</evidence>
<feature type="domain" description="HMA" evidence="4">
    <location>
        <begin position="218"/>
        <end position="281"/>
    </location>
</feature>
<dbReference type="SUPFAM" id="SSF55008">
    <property type="entry name" value="HMA, heavy metal-associated domain"/>
    <property type="match status" value="1"/>
</dbReference>
<dbReference type="AlphaFoldDB" id="A0A9E7L3F8"/>
<dbReference type="Proteomes" id="UP001055439">
    <property type="component" value="Chromosome 9"/>
</dbReference>
<sequence>MLVCSYLAYFEVAQLGYLRCRWRMMWGPREVTFDRTTGYQTGKALWVLSGSFKSTALPSPFDPLRHRRWYRSPLRRRPARRRLVALILGRNGGSEGADGELGVVASPNRPRTPTEDHLGQRANRYISSISTSPESPVPCTMYLQIGLQSVDKAKKNALRTAMRVSELLVDTVNGGVEDSFINEKRVELEIRALASTIMRYKKQTDQWLAASHALNTVIKLVELKVGMHCEECIKAIKKAIKKIEDVETYRLDAELNKITVTGNVTSEEVIRVLQKIGKSATSWSEE</sequence>
<feature type="region of interest" description="Disordered" evidence="3">
    <location>
        <begin position="98"/>
        <end position="117"/>
    </location>
</feature>
<dbReference type="PANTHER" id="PTHR13073">
    <property type="entry name" value="BLOC-1 COMPLEX SUBUNIT 1"/>
    <property type="match status" value="1"/>
</dbReference>
<dbReference type="Gene3D" id="3.30.70.100">
    <property type="match status" value="1"/>
</dbReference>
<evidence type="ECO:0000313" key="5">
    <source>
        <dbReference type="EMBL" id="URE44543.1"/>
    </source>
</evidence>
<dbReference type="InterPro" id="IPR009395">
    <property type="entry name" value="BLOC1S1"/>
</dbReference>
<reference evidence="5" key="1">
    <citation type="submission" date="2022-05" db="EMBL/GenBank/DDBJ databases">
        <title>The Musa troglodytarum L. genome provides insights into the mechanism of non-climacteric behaviour and enrichment of carotenoids.</title>
        <authorList>
            <person name="Wang J."/>
        </authorList>
    </citation>
    <scope>NUCLEOTIDE SEQUENCE</scope>
    <source>
        <tissue evidence="5">Leaf</tissue>
    </source>
</reference>
<dbReference type="PANTHER" id="PTHR13073:SF0">
    <property type="entry name" value="BIOGENESIS OF LYSOSOME-RELATED ORGANELLES COMPLEX 1 SUBUNIT 1"/>
    <property type="match status" value="1"/>
</dbReference>
<evidence type="ECO:0000256" key="2">
    <source>
        <dbReference type="ARBA" id="ARBA00019577"/>
    </source>
</evidence>
<dbReference type="CDD" id="cd00371">
    <property type="entry name" value="HMA"/>
    <property type="match status" value="1"/>
</dbReference>
<dbReference type="GO" id="GO:0031083">
    <property type="term" value="C:BLOC-1 complex"/>
    <property type="evidence" value="ECO:0007669"/>
    <property type="project" value="InterPro"/>
</dbReference>
<dbReference type="GO" id="GO:0046872">
    <property type="term" value="F:metal ion binding"/>
    <property type="evidence" value="ECO:0007669"/>
    <property type="project" value="InterPro"/>
</dbReference>
<proteinExistence type="inferred from homology"/>
<evidence type="ECO:0000256" key="1">
    <source>
        <dbReference type="ARBA" id="ARBA00007133"/>
    </source>
</evidence>
<dbReference type="Pfam" id="PF06320">
    <property type="entry name" value="GCN5L1"/>
    <property type="match status" value="1"/>
</dbReference>
<dbReference type="GO" id="GO:0016197">
    <property type="term" value="P:endosomal transport"/>
    <property type="evidence" value="ECO:0007669"/>
    <property type="project" value="TreeGrafter"/>
</dbReference>
<evidence type="ECO:0000256" key="3">
    <source>
        <dbReference type="SAM" id="MobiDB-lite"/>
    </source>
</evidence>
<evidence type="ECO:0000259" key="4">
    <source>
        <dbReference type="PROSITE" id="PS50846"/>
    </source>
</evidence>
<dbReference type="InterPro" id="IPR036163">
    <property type="entry name" value="HMA_dom_sf"/>
</dbReference>
<dbReference type="EMBL" id="CP097511">
    <property type="protein sequence ID" value="URE44543.1"/>
    <property type="molecule type" value="Genomic_DNA"/>
</dbReference>
<dbReference type="InterPro" id="IPR006121">
    <property type="entry name" value="HMA_dom"/>
</dbReference>
<dbReference type="OrthoDB" id="689350at2759"/>
<dbReference type="Pfam" id="PF00403">
    <property type="entry name" value="HMA"/>
    <property type="match status" value="1"/>
</dbReference>
<comment type="similarity">
    <text evidence="1">Belongs to the BLOC1S1 family.</text>
</comment>
<protein>
    <recommendedName>
        <fullName evidence="2">Biogenesis of lysosome-related organelles complex 1 subunit 1</fullName>
    </recommendedName>
</protein>
<keyword evidence="6" id="KW-1185">Reference proteome</keyword>
<accession>A0A9E7L3F8</accession>
<dbReference type="PROSITE" id="PS50846">
    <property type="entry name" value="HMA_2"/>
    <property type="match status" value="1"/>
</dbReference>
<organism evidence="5 6">
    <name type="scientific">Musa troglodytarum</name>
    <name type="common">fe'i banana</name>
    <dbReference type="NCBI Taxonomy" id="320322"/>
    <lineage>
        <taxon>Eukaryota</taxon>
        <taxon>Viridiplantae</taxon>
        <taxon>Streptophyta</taxon>
        <taxon>Embryophyta</taxon>
        <taxon>Tracheophyta</taxon>
        <taxon>Spermatophyta</taxon>
        <taxon>Magnoliopsida</taxon>
        <taxon>Liliopsida</taxon>
        <taxon>Zingiberales</taxon>
        <taxon>Musaceae</taxon>
        <taxon>Musa</taxon>
    </lineage>
</organism>
<name>A0A9E7L3F8_9LILI</name>
<gene>
    <name evidence="5" type="ORF">MUK42_04984</name>
</gene>